<dbReference type="OrthoDB" id="432970at2759"/>
<sequence>MATSFFVWFFRLLTISSAFPSSNFSMPRKSTGGRRKKDKDSERIRDATKDIFRLLRFNPPSFVVPTRLIPKAKDALLSLTTLLELLESNRKSQYFVEILSRLQVDWRSLWSWLSVFIKSYANLEMETNSEDNNDSDDLELRAFTLTKLFRILFHVLNPVNTLELPSSREDVYPSRFKSLLHGSCGFYALLVDAIAFGSVNANNVYFAVMDVLCSLLSGEPEDAASDCFVAAISTSPYSKQMPGFFLSPLLIEFGKQASSIDPRRLFLSSFALRFLALGSPTYLEVFWSKSSVSLVHELLRRLLKSLNLEQLSQNVRSAEYLSQHPGSHPTEHVMTFSNTLAHLIEVLAAYMQRIDRCVFLLQTGVISTLLQAQYFINGPGLQSFLIADTRYILEQFIAQCLEIIREMMIFRSVSRQTMRSVRNLIRSGKETELLADEVVVFHGPLWSVWTELRGLATEDGPISQRNTIEAYWKEMVQCSSPQCATRYYPQRLCSQCMVETYCSRTCQKAHWPAHRDECRAIAADQKKGKPMTMSKIDHAFLRATVKFDILHTFTSSIINFEIETFRRGNGLRPCVLIDYRDRPPKVVLEQKPFNMKWTTRTLIKALFPFGVEVTMLL</sequence>
<evidence type="ECO:0000256" key="3">
    <source>
        <dbReference type="ARBA" id="ARBA00022833"/>
    </source>
</evidence>
<protein>
    <recommendedName>
        <fullName evidence="6">MYND-type domain-containing protein</fullName>
    </recommendedName>
</protein>
<keyword evidence="8" id="KW-1185">Reference proteome</keyword>
<feature type="domain" description="MYND-type" evidence="6">
    <location>
        <begin position="480"/>
        <end position="518"/>
    </location>
</feature>
<evidence type="ECO:0000259" key="6">
    <source>
        <dbReference type="PROSITE" id="PS50865"/>
    </source>
</evidence>
<evidence type="ECO:0000256" key="4">
    <source>
        <dbReference type="PROSITE-ProRule" id="PRU00134"/>
    </source>
</evidence>
<proteinExistence type="predicted"/>
<dbReference type="AlphaFoldDB" id="A0A4S8L868"/>
<keyword evidence="3" id="KW-0862">Zinc</keyword>
<organism evidence="7 8">
    <name type="scientific">Dendrothele bispora (strain CBS 962.96)</name>
    <dbReference type="NCBI Taxonomy" id="1314807"/>
    <lineage>
        <taxon>Eukaryota</taxon>
        <taxon>Fungi</taxon>
        <taxon>Dikarya</taxon>
        <taxon>Basidiomycota</taxon>
        <taxon>Agaricomycotina</taxon>
        <taxon>Agaricomycetes</taxon>
        <taxon>Agaricomycetidae</taxon>
        <taxon>Agaricales</taxon>
        <taxon>Agaricales incertae sedis</taxon>
        <taxon>Dendrothele</taxon>
    </lineage>
</organism>
<gene>
    <name evidence="7" type="ORF">K435DRAFT_806352</name>
</gene>
<dbReference type="Gene3D" id="6.10.140.2220">
    <property type="match status" value="1"/>
</dbReference>
<evidence type="ECO:0000256" key="1">
    <source>
        <dbReference type="ARBA" id="ARBA00022723"/>
    </source>
</evidence>
<keyword evidence="1" id="KW-0479">Metal-binding</keyword>
<evidence type="ECO:0000313" key="8">
    <source>
        <dbReference type="Proteomes" id="UP000297245"/>
    </source>
</evidence>
<feature type="chain" id="PRO_5020309402" description="MYND-type domain-containing protein" evidence="5">
    <location>
        <begin position="19"/>
        <end position="617"/>
    </location>
</feature>
<feature type="signal peptide" evidence="5">
    <location>
        <begin position="1"/>
        <end position="18"/>
    </location>
</feature>
<dbReference type="SUPFAM" id="SSF144232">
    <property type="entry name" value="HIT/MYND zinc finger-like"/>
    <property type="match status" value="1"/>
</dbReference>
<accession>A0A4S8L868</accession>
<evidence type="ECO:0000313" key="7">
    <source>
        <dbReference type="EMBL" id="THU84879.1"/>
    </source>
</evidence>
<dbReference type="PROSITE" id="PS50865">
    <property type="entry name" value="ZF_MYND_2"/>
    <property type="match status" value="1"/>
</dbReference>
<dbReference type="GO" id="GO:0008270">
    <property type="term" value="F:zinc ion binding"/>
    <property type="evidence" value="ECO:0007669"/>
    <property type="project" value="UniProtKB-KW"/>
</dbReference>
<keyword evidence="5" id="KW-0732">Signal</keyword>
<name>A0A4S8L868_DENBC</name>
<dbReference type="Pfam" id="PF01753">
    <property type="entry name" value="zf-MYND"/>
    <property type="match status" value="1"/>
</dbReference>
<dbReference type="EMBL" id="ML179575">
    <property type="protein sequence ID" value="THU84879.1"/>
    <property type="molecule type" value="Genomic_DNA"/>
</dbReference>
<keyword evidence="2 4" id="KW-0863">Zinc-finger</keyword>
<evidence type="ECO:0000256" key="5">
    <source>
        <dbReference type="SAM" id="SignalP"/>
    </source>
</evidence>
<dbReference type="Proteomes" id="UP000297245">
    <property type="component" value="Unassembled WGS sequence"/>
</dbReference>
<reference evidence="7 8" key="1">
    <citation type="journal article" date="2019" name="Nat. Ecol. Evol.">
        <title>Megaphylogeny resolves global patterns of mushroom evolution.</title>
        <authorList>
            <person name="Varga T."/>
            <person name="Krizsan K."/>
            <person name="Foldi C."/>
            <person name="Dima B."/>
            <person name="Sanchez-Garcia M."/>
            <person name="Sanchez-Ramirez S."/>
            <person name="Szollosi G.J."/>
            <person name="Szarkandi J.G."/>
            <person name="Papp V."/>
            <person name="Albert L."/>
            <person name="Andreopoulos W."/>
            <person name="Angelini C."/>
            <person name="Antonin V."/>
            <person name="Barry K.W."/>
            <person name="Bougher N.L."/>
            <person name="Buchanan P."/>
            <person name="Buyck B."/>
            <person name="Bense V."/>
            <person name="Catcheside P."/>
            <person name="Chovatia M."/>
            <person name="Cooper J."/>
            <person name="Damon W."/>
            <person name="Desjardin D."/>
            <person name="Finy P."/>
            <person name="Geml J."/>
            <person name="Haridas S."/>
            <person name="Hughes K."/>
            <person name="Justo A."/>
            <person name="Karasinski D."/>
            <person name="Kautmanova I."/>
            <person name="Kiss B."/>
            <person name="Kocsube S."/>
            <person name="Kotiranta H."/>
            <person name="LaButti K.M."/>
            <person name="Lechner B.E."/>
            <person name="Liimatainen K."/>
            <person name="Lipzen A."/>
            <person name="Lukacs Z."/>
            <person name="Mihaltcheva S."/>
            <person name="Morgado L.N."/>
            <person name="Niskanen T."/>
            <person name="Noordeloos M.E."/>
            <person name="Ohm R.A."/>
            <person name="Ortiz-Santana B."/>
            <person name="Ovrebo C."/>
            <person name="Racz N."/>
            <person name="Riley R."/>
            <person name="Savchenko A."/>
            <person name="Shiryaev A."/>
            <person name="Soop K."/>
            <person name="Spirin V."/>
            <person name="Szebenyi C."/>
            <person name="Tomsovsky M."/>
            <person name="Tulloss R.E."/>
            <person name="Uehling J."/>
            <person name="Grigoriev I.V."/>
            <person name="Vagvolgyi C."/>
            <person name="Papp T."/>
            <person name="Martin F.M."/>
            <person name="Miettinen O."/>
            <person name="Hibbett D.S."/>
            <person name="Nagy L.G."/>
        </authorList>
    </citation>
    <scope>NUCLEOTIDE SEQUENCE [LARGE SCALE GENOMIC DNA]</scope>
    <source>
        <strain evidence="7 8">CBS 962.96</strain>
    </source>
</reference>
<evidence type="ECO:0000256" key="2">
    <source>
        <dbReference type="ARBA" id="ARBA00022771"/>
    </source>
</evidence>
<dbReference type="InterPro" id="IPR002893">
    <property type="entry name" value="Znf_MYND"/>
</dbReference>